<dbReference type="EMBL" id="MU006224">
    <property type="protein sequence ID" value="KAF2827252.1"/>
    <property type="molecule type" value="Genomic_DNA"/>
</dbReference>
<organism evidence="1 2">
    <name type="scientific">Ophiobolus disseminans</name>
    <dbReference type="NCBI Taxonomy" id="1469910"/>
    <lineage>
        <taxon>Eukaryota</taxon>
        <taxon>Fungi</taxon>
        <taxon>Dikarya</taxon>
        <taxon>Ascomycota</taxon>
        <taxon>Pezizomycotina</taxon>
        <taxon>Dothideomycetes</taxon>
        <taxon>Pleosporomycetidae</taxon>
        <taxon>Pleosporales</taxon>
        <taxon>Pleosporineae</taxon>
        <taxon>Phaeosphaeriaceae</taxon>
        <taxon>Ophiobolus</taxon>
    </lineage>
</organism>
<reference evidence="1" key="1">
    <citation type="journal article" date="2020" name="Stud. Mycol.">
        <title>101 Dothideomycetes genomes: a test case for predicting lifestyles and emergence of pathogens.</title>
        <authorList>
            <person name="Haridas S."/>
            <person name="Albert R."/>
            <person name="Binder M."/>
            <person name="Bloem J."/>
            <person name="Labutti K."/>
            <person name="Salamov A."/>
            <person name="Andreopoulos B."/>
            <person name="Baker S."/>
            <person name="Barry K."/>
            <person name="Bills G."/>
            <person name="Bluhm B."/>
            <person name="Cannon C."/>
            <person name="Castanera R."/>
            <person name="Culley D."/>
            <person name="Daum C."/>
            <person name="Ezra D."/>
            <person name="Gonzalez J."/>
            <person name="Henrissat B."/>
            <person name="Kuo A."/>
            <person name="Liang C."/>
            <person name="Lipzen A."/>
            <person name="Lutzoni F."/>
            <person name="Magnuson J."/>
            <person name="Mondo S."/>
            <person name="Nolan M."/>
            <person name="Ohm R."/>
            <person name="Pangilinan J."/>
            <person name="Park H.-J."/>
            <person name="Ramirez L."/>
            <person name="Alfaro M."/>
            <person name="Sun H."/>
            <person name="Tritt A."/>
            <person name="Yoshinaga Y."/>
            <person name="Zwiers L.-H."/>
            <person name="Turgeon B."/>
            <person name="Goodwin S."/>
            <person name="Spatafora J."/>
            <person name="Crous P."/>
            <person name="Grigoriev I."/>
        </authorList>
    </citation>
    <scope>NUCLEOTIDE SEQUENCE</scope>
    <source>
        <strain evidence="1">CBS 113818</strain>
    </source>
</reference>
<keyword evidence="2" id="KW-1185">Reference proteome</keyword>
<accession>A0A6A7A1P8</accession>
<evidence type="ECO:0000313" key="2">
    <source>
        <dbReference type="Proteomes" id="UP000799424"/>
    </source>
</evidence>
<evidence type="ECO:0008006" key="3">
    <source>
        <dbReference type="Google" id="ProtNLM"/>
    </source>
</evidence>
<gene>
    <name evidence="1" type="ORF">CC86DRAFT_208688</name>
</gene>
<evidence type="ECO:0000313" key="1">
    <source>
        <dbReference type="EMBL" id="KAF2827252.1"/>
    </source>
</evidence>
<name>A0A6A7A1P8_9PLEO</name>
<dbReference type="OrthoDB" id="1022638at2759"/>
<dbReference type="PANTHER" id="PTHR47843">
    <property type="entry name" value="BTB DOMAIN-CONTAINING PROTEIN-RELATED"/>
    <property type="match status" value="1"/>
</dbReference>
<sequence>MAAETDKSSIEFKSDSGRILKTDAFNLVDMITVELGEDRVRVRHPVIESVIRKSSKFFDNAMKPEWATARPDPRVIDLSDEGLDIFKIYLHWLYFRTLLTVVTDGDGPKNPEYLVLFRCYIISDKFVDIEFNKVVLNSIVDALEYQPYYSPCYPGQGPIRIIYDGTTEGAPARRLLVDLWVKYVGESWVKHIHAGLPHDFVVEFSRALLLKKCDQLENTRSWKECITEYYQEQEKMEQGQLRDRRRVDRDAFIAPGKYFHR</sequence>
<protein>
    <recommendedName>
        <fullName evidence="3">BTB domain-containing protein</fullName>
    </recommendedName>
</protein>
<dbReference type="Proteomes" id="UP000799424">
    <property type="component" value="Unassembled WGS sequence"/>
</dbReference>
<dbReference type="AlphaFoldDB" id="A0A6A7A1P8"/>
<proteinExistence type="predicted"/>
<dbReference type="PANTHER" id="PTHR47843:SF2">
    <property type="entry name" value="BTB DOMAIN-CONTAINING PROTEIN"/>
    <property type="match status" value="1"/>
</dbReference>